<dbReference type="InterPro" id="IPR017896">
    <property type="entry name" value="4Fe4S_Fe-S-bd"/>
</dbReference>
<keyword evidence="3" id="KW-0411">Iron-sulfur</keyword>
<evidence type="ECO:0000256" key="1">
    <source>
        <dbReference type="ARBA" id="ARBA00022723"/>
    </source>
</evidence>
<dbReference type="Proteomes" id="UP000285961">
    <property type="component" value="Unassembled WGS sequence"/>
</dbReference>
<keyword evidence="2" id="KW-0408">Iron</keyword>
<dbReference type="EMBL" id="QZKI01000013">
    <property type="protein sequence ID" value="RJP74580.1"/>
    <property type="molecule type" value="Genomic_DNA"/>
</dbReference>
<dbReference type="PROSITE" id="PS00198">
    <property type="entry name" value="4FE4S_FER_1"/>
    <property type="match status" value="1"/>
</dbReference>
<feature type="domain" description="4Fe-4S ferredoxin-type" evidence="4">
    <location>
        <begin position="212"/>
        <end position="240"/>
    </location>
</feature>
<dbReference type="SUPFAM" id="SSF54862">
    <property type="entry name" value="4Fe-4S ferredoxins"/>
    <property type="match status" value="1"/>
</dbReference>
<evidence type="ECO:0000256" key="2">
    <source>
        <dbReference type="ARBA" id="ARBA00023004"/>
    </source>
</evidence>
<dbReference type="PROSITE" id="PS51379">
    <property type="entry name" value="4FE4S_FER_2"/>
    <property type="match status" value="2"/>
</dbReference>
<dbReference type="Pfam" id="PF00037">
    <property type="entry name" value="Fer4"/>
    <property type="match status" value="1"/>
</dbReference>
<reference evidence="5 6" key="1">
    <citation type="journal article" date="2017" name="ISME J.">
        <title>Energy and carbon metabolisms in a deep terrestrial subsurface fluid microbial community.</title>
        <authorList>
            <person name="Momper L."/>
            <person name="Jungbluth S.P."/>
            <person name="Lee M.D."/>
            <person name="Amend J.P."/>
        </authorList>
    </citation>
    <scope>NUCLEOTIDE SEQUENCE [LARGE SCALE GENOMIC DNA]</scope>
    <source>
        <strain evidence="5">SURF_17</strain>
    </source>
</reference>
<dbReference type="InterPro" id="IPR017900">
    <property type="entry name" value="4Fe4S_Fe_S_CS"/>
</dbReference>
<dbReference type="GO" id="GO:0046872">
    <property type="term" value="F:metal ion binding"/>
    <property type="evidence" value="ECO:0007669"/>
    <property type="project" value="UniProtKB-KW"/>
</dbReference>
<evidence type="ECO:0000256" key="3">
    <source>
        <dbReference type="ARBA" id="ARBA00023014"/>
    </source>
</evidence>
<accession>A0A419F872</accession>
<gene>
    <name evidence="5" type="ORF">C4532_01830</name>
</gene>
<organism evidence="5 6">
    <name type="scientific">Candidatus Abyssobacteria bacterium SURF_17</name>
    <dbReference type="NCBI Taxonomy" id="2093361"/>
    <lineage>
        <taxon>Bacteria</taxon>
        <taxon>Pseudomonadati</taxon>
        <taxon>Candidatus Hydrogenedentota</taxon>
        <taxon>Candidatus Abyssobacteria</taxon>
    </lineage>
</organism>
<dbReference type="GO" id="GO:0051536">
    <property type="term" value="F:iron-sulfur cluster binding"/>
    <property type="evidence" value="ECO:0007669"/>
    <property type="project" value="UniProtKB-KW"/>
</dbReference>
<feature type="domain" description="4Fe-4S ferredoxin-type" evidence="4">
    <location>
        <begin position="182"/>
        <end position="211"/>
    </location>
</feature>
<evidence type="ECO:0000313" key="6">
    <source>
        <dbReference type="Proteomes" id="UP000285961"/>
    </source>
</evidence>
<proteinExistence type="predicted"/>
<dbReference type="Gene3D" id="3.30.70.20">
    <property type="match status" value="1"/>
</dbReference>
<keyword evidence="1" id="KW-0479">Metal-binding</keyword>
<evidence type="ECO:0000259" key="4">
    <source>
        <dbReference type="PROSITE" id="PS51379"/>
    </source>
</evidence>
<sequence length="273" mass="30147">MSRSRFGYELILKFWKYGHVTDGWPLLGYKASEKTTSGHIIPVNQVVRSGENIVLPMLVLQPLIERASAVAVMNECMCRRGQKCRAFPHDLGCLLLGDAVGELNPSFGRTVTPAEAIAHSERAIRMGLVPLVIHDAIDAWIWGLDFRRMMNVCFCCDCCCDVRIGIRSRRTSGFYENIHRLPGLTLSVGEGCIRCGTCKELCVAGAVEIREDGAHIGENCKGCGRCVPACPQGAITMALDPRVDTIRLTLERYERRANIGPLSTKQDSKPSHT</sequence>
<comment type="caution">
    <text evidence="5">The sequence shown here is derived from an EMBL/GenBank/DDBJ whole genome shotgun (WGS) entry which is preliminary data.</text>
</comment>
<protein>
    <recommendedName>
        <fullName evidence="4">4Fe-4S ferredoxin-type domain-containing protein</fullName>
    </recommendedName>
</protein>
<dbReference type="AlphaFoldDB" id="A0A419F872"/>
<name>A0A419F872_9BACT</name>
<evidence type="ECO:0000313" key="5">
    <source>
        <dbReference type="EMBL" id="RJP74580.1"/>
    </source>
</evidence>